<evidence type="ECO:0000256" key="1">
    <source>
        <dbReference type="ARBA" id="ARBA00004651"/>
    </source>
</evidence>
<keyword evidence="11 12" id="KW-0472">Membrane</keyword>
<dbReference type="Pfam" id="PF06580">
    <property type="entry name" value="His_kinase"/>
    <property type="match status" value="1"/>
</dbReference>
<dbReference type="EC" id="2.7.13.3" evidence="14"/>
<dbReference type="GO" id="GO:0004673">
    <property type="term" value="F:protein histidine kinase activity"/>
    <property type="evidence" value="ECO:0007669"/>
    <property type="project" value="UniProtKB-EC"/>
</dbReference>
<evidence type="ECO:0000256" key="12">
    <source>
        <dbReference type="SAM" id="Phobius"/>
    </source>
</evidence>
<evidence type="ECO:0000256" key="8">
    <source>
        <dbReference type="ARBA" id="ARBA00022840"/>
    </source>
</evidence>
<evidence type="ECO:0000256" key="6">
    <source>
        <dbReference type="ARBA" id="ARBA00022741"/>
    </source>
</evidence>
<sequence length="593" mass="66674">MKRERYFQDELRKMFVSYAVIPVFVFTLVCGVIFMAAFLYGRLSITRRQNHLVAQELTRVLTGYQDGLKELSAIPGLLEADSGEVSGEASRSRIAGIQQQIYEIVYRLQNEIGYEAEFHVLDQNGNEIGYEVGTGDSRNVHKQQDYGTAVDALGRAGASSWGMFTAMDQKPGCPVIQLKNGWKSQAGILAIGTAVENGYLVFTIPARQMQPLLDQLDTQTVVCDAFGWVYFSNASQFLTGNNQVRTALDEAGHWLSDDGQLYLTMKQSVEPGGFLVYSVANIQNIVISLSIAGLMIITALLGMCLWLVMVSGKVTEKKTEDFYKILDVLEQVKGGNLGTAISIHSENEFQIIADACNEMISGLREQMENNRKMAILVATAQNKQLESQFNPHFLYNTLENIRYMCKLEPATAERMVFNLSGLLRYSLNGGEAEVTLREDLEHLENYLSILRYRFGKRFTCITDVEPEVLACRIPKLVFQPMIENSVKYGFGRQENLRVELKAYRYEDRLIMICRDDGVGMSQQNLSSLTRLLEQEENTSRHSGLYNIHRRIQILYGRLYGVEIRSLEGHGTTLIVTIPAHGEENHAADFDCGG</sequence>
<evidence type="ECO:0000256" key="5">
    <source>
        <dbReference type="ARBA" id="ARBA00022692"/>
    </source>
</evidence>
<evidence type="ECO:0000313" key="15">
    <source>
        <dbReference type="Proteomes" id="UP001437460"/>
    </source>
</evidence>
<protein>
    <submittedName>
        <fullName evidence="14">Sensor histidine kinase</fullName>
        <ecNumber evidence="14">2.7.13.3</ecNumber>
    </submittedName>
</protein>
<keyword evidence="15" id="KW-1185">Reference proteome</keyword>
<name>A0ABV1HLA5_9FIRM</name>
<comment type="subcellular location">
    <subcellularLocation>
        <location evidence="1">Cell membrane</location>
        <topology evidence="1">Multi-pass membrane protein</topology>
    </subcellularLocation>
</comment>
<keyword evidence="8" id="KW-0067">ATP-binding</keyword>
<evidence type="ECO:0000259" key="13">
    <source>
        <dbReference type="PROSITE" id="PS50885"/>
    </source>
</evidence>
<keyword evidence="2" id="KW-1003">Cell membrane</keyword>
<dbReference type="EMBL" id="JBBMFJ010000014">
    <property type="protein sequence ID" value="MEQ2563104.1"/>
    <property type="molecule type" value="Genomic_DNA"/>
</dbReference>
<dbReference type="PANTHER" id="PTHR34220:SF11">
    <property type="entry name" value="SENSOR PROTEIN KINASE HPTS"/>
    <property type="match status" value="1"/>
</dbReference>
<dbReference type="PANTHER" id="PTHR34220">
    <property type="entry name" value="SENSOR HISTIDINE KINASE YPDA"/>
    <property type="match status" value="1"/>
</dbReference>
<keyword evidence="7 14" id="KW-0418">Kinase</keyword>
<dbReference type="RefSeq" id="WP_349229309.1">
    <property type="nucleotide sequence ID" value="NZ_JBBMFJ010000014.1"/>
</dbReference>
<keyword evidence="4 14" id="KW-0808">Transferase</keyword>
<dbReference type="InterPro" id="IPR050640">
    <property type="entry name" value="Bact_2-comp_sensor_kinase"/>
</dbReference>
<dbReference type="SUPFAM" id="SSF55874">
    <property type="entry name" value="ATPase domain of HSP90 chaperone/DNA topoisomerase II/histidine kinase"/>
    <property type="match status" value="1"/>
</dbReference>
<dbReference type="Pfam" id="PF02518">
    <property type="entry name" value="HATPase_c"/>
    <property type="match status" value="1"/>
</dbReference>
<organism evidence="14 15">
    <name type="scientific">Ventrimonas faecis</name>
    <dbReference type="NCBI Taxonomy" id="3133170"/>
    <lineage>
        <taxon>Bacteria</taxon>
        <taxon>Bacillati</taxon>
        <taxon>Bacillota</taxon>
        <taxon>Clostridia</taxon>
        <taxon>Lachnospirales</taxon>
        <taxon>Lachnospiraceae</taxon>
        <taxon>Ventrimonas</taxon>
    </lineage>
</organism>
<dbReference type="InterPro" id="IPR036890">
    <property type="entry name" value="HATPase_C_sf"/>
</dbReference>
<keyword evidence="10" id="KW-0902">Two-component regulatory system</keyword>
<evidence type="ECO:0000256" key="9">
    <source>
        <dbReference type="ARBA" id="ARBA00022989"/>
    </source>
</evidence>
<dbReference type="Gene3D" id="6.10.340.10">
    <property type="match status" value="1"/>
</dbReference>
<evidence type="ECO:0000313" key="14">
    <source>
        <dbReference type="EMBL" id="MEQ2563104.1"/>
    </source>
</evidence>
<keyword evidence="3" id="KW-0597">Phosphoprotein</keyword>
<keyword evidence="5 12" id="KW-0812">Transmembrane</keyword>
<dbReference type="InterPro" id="IPR003660">
    <property type="entry name" value="HAMP_dom"/>
</dbReference>
<dbReference type="PROSITE" id="PS50885">
    <property type="entry name" value="HAMP"/>
    <property type="match status" value="1"/>
</dbReference>
<evidence type="ECO:0000256" key="11">
    <source>
        <dbReference type="ARBA" id="ARBA00023136"/>
    </source>
</evidence>
<accession>A0ABV1HLA5</accession>
<gene>
    <name evidence="14" type="ORF">WMO41_07995</name>
</gene>
<keyword evidence="9 12" id="KW-1133">Transmembrane helix</keyword>
<feature type="domain" description="HAMP" evidence="13">
    <location>
        <begin position="324"/>
        <end position="368"/>
    </location>
</feature>
<proteinExistence type="predicted"/>
<dbReference type="Gene3D" id="3.30.565.10">
    <property type="entry name" value="Histidine kinase-like ATPase, C-terminal domain"/>
    <property type="match status" value="1"/>
</dbReference>
<evidence type="ECO:0000256" key="7">
    <source>
        <dbReference type="ARBA" id="ARBA00022777"/>
    </source>
</evidence>
<dbReference type="InterPro" id="IPR010559">
    <property type="entry name" value="Sig_transdc_His_kin_internal"/>
</dbReference>
<reference evidence="14 15" key="1">
    <citation type="submission" date="2024-03" db="EMBL/GenBank/DDBJ databases">
        <title>Human intestinal bacterial collection.</title>
        <authorList>
            <person name="Pauvert C."/>
            <person name="Hitch T.C.A."/>
            <person name="Clavel T."/>
        </authorList>
    </citation>
    <scope>NUCLEOTIDE SEQUENCE [LARGE SCALE GENOMIC DNA]</scope>
    <source>
        <strain evidence="14 15">CLA-AP-H27</strain>
    </source>
</reference>
<evidence type="ECO:0000256" key="3">
    <source>
        <dbReference type="ARBA" id="ARBA00022553"/>
    </source>
</evidence>
<dbReference type="Proteomes" id="UP001437460">
    <property type="component" value="Unassembled WGS sequence"/>
</dbReference>
<evidence type="ECO:0000256" key="10">
    <source>
        <dbReference type="ARBA" id="ARBA00023012"/>
    </source>
</evidence>
<evidence type="ECO:0000256" key="4">
    <source>
        <dbReference type="ARBA" id="ARBA00022679"/>
    </source>
</evidence>
<evidence type="ECO:0000256" key="2">
    <source>
        <dbReference type="ARBA" id="ARBA00022475"/>
    </source>
</evidence>
<dbReference type="InterPro" id="IPR003594">
    <property type="entry name" value="HATPase_dom"/>
</dbReference>
<keyword evidence="6" id="KW-0547">Nucleotide-binding</keyword>
<comment type="caution">
    <text evidence="14">The sequence shown here is derived from an EMBL/GenBank/DDBJ whole genome shotgun (WGS) entry which is preliminary data.</text>
</comment>
<feature type="transmembrane region" description="Helical" evidence="12">
    <location>
        <begin position="15"/>
        <end position="40"/>
    </location>
</feature>
<feature type="transmembrane region" description="Helical" evidence="12">
    <location>
        <begin position="285"/>
        <end position="308"/>
    </location>
</feature>